<name>A0A061J0P5_TRYRA</name>
<reference evidence="2 3" key="1">
    <citation type="submission" date="2013-07" db="EMBL/GenBank/DDBJ databases">
        <authorList>
            <person name="Stoco P.H."/>
            <person name="Wagner G."/>
            <person name="Gerber A."/>
            <person name="Zaha A."/>
            <person name="Thompson C."/>
            <person name="Bartholomeu D.C."/>
            <person name="Luckemeyer D.D."/>
            <person name="Bahia D."/>
            <person name="Loreto E."/>
            <person name="Prestes E.B."/>
            <person name="Lima F.M."/>
            <person name="Rodrigues-Luiz G."/>
            <person name="Vallejo G.A."/>
            <person name="Filho J.F."/>
            <person name="Monteiro K.M."/>
            <person name="Tyler K.M."/>
            <person name="de Almeida L.G."/>
            <person name="Ortiz M.F."/>
            <person name="Siervo M.A."/>
            <person name="de Moraes M.H."/>
            <person name="Cunha O.L."/>
            <person name="Mendonca-Neto R."/>
            <person name="Silva R."/>
            <person name="Teixeira S.M."/>
            <person name="Murta S.M."/>
            <person name="Sincero T.C."/>
            <person name="Mendes T.A."/>
            <person name="Urmenyi T.P."/>
            <person name="Silva V.G."/>
            <person name="da Rocha W.D."/>
            <person name="Andersson B."/>
            <person name="Romanha A.J."/>
            <person name="Steindel M."/>
            <person name="de Vasconcelos A.T."/>
            <person name="Grisard E.C."/>
        </authorList>
    </citation>
    <scope>NUCLEOTIDE SEQUENCE [LARGE SCALE GENOMIC DNA]</scope>
    <source>
        <strain evidence="2 3">SC58</strain>
    </source>
</reference>
<feature type="compositionally biased region" description="Pro residues" evidence="1">
    <location>
        <begin position="427"/>
        <end position="436"/>
    </location>
</feature>
<dbReference type="PANTHER" id="PTHR33667:SF7">
    <property type="entry name" value="RIKEN CDNA 1810020O05 GENE"/>
    <property type="match status" value="1"/>
</dbReference>
<gene>
    <name evidence="2" type="ORF">TRSC58_03309</name>
</gene>
<dbReference type="VEuPathDB" id="TriTrypDB:TRSC58_03309"/>
<accession>A0A061J0P5</accession>
<dbReference type="OrthoDB" id="248175at2759"/>
<comment type="caution">
    <text evidence="2">The sequence shown here is derived from an EMBL/GenBank/DDBJ whole genome shotgun (WGS) entry which is preliminary data.</text>
</comment>
<evidence type="ECO:0000313" key="2">
    <source>
        <dbReference type="EMBL" id="ESL08978.1"/>
    </source>
</evidence>
<dbReference type="AlphaFoldDB" id="A0A061J0P5"/>
<feature type="region of interest" description="Disordered" evidence="1">
    <location>
        <begin position="397"/>
        <end position="440"/>
    </location>
</feature>
<keyword evidence="3" id="KW-1185">Reference proteome</keyword>
<organism evidence="2 3">
    <name type="scientific">Trypanosoma rangeli SC58</name>
    <dbReference type="NCBI Taxonomy" id="429131"/>
    <lineage>
        <taxon>Eukaryota</taxon>
        <taxon>Discoba</taxon>
        <taxon>Euglenozoa</taxon>
        <taxon>Kinetoplastea</taxon>
        <taxon>Metakinetoplastina</taxon>
        <taxon>Trypanosomatida</taxon>
        <taxon>Trypanosomatidae</taxon>
        <taxon>Trypanosoma</taxon>
        <taxon>Herpetosoma</taxon>
    </lineage>
</organism>
<dbReference type="PANTHER" id="PTHR33667">
    <property type="entry name" value="SI:DKEY-57N24.6"/>
    <property type="match status" value="1"/>
</dbReference>
<proteinExistence type="predicted"/>
<protein>
    <submittedName>
        <fullName evidence="2">Uncharacterized protein</fullName>
    </submittedName>
</protein>
<evidence type="ECO:0000256" key="1">
    <source>
        <dbReference type="SAM" id="MobiDB-lite"/>
    </source>
</evidence>
<evidence type="ECO:0000313" key="3">
    <source>
        <dbReference type="Proteomes" id="UP000031737"/>
    </source>
</evidence>
<feature type="compositionally biased region" description="Basic and acidic residues" evidence="1">
    <location>
        <begin position="410"/>
        <end position="421"/>
    </location>
</feature>
<dbReference type="EMBL" id="AUPL01003309">
    <property type="protein sequence ID" value="ESL08978.1"/>
    <property type="molecule type" value="Genomic_DNA"/>
</dbReference>
<sequence>MSLCFCWKKMPKGHNVVDPLVINDENDRILELWFRARALAEFCEQHSPADYLFVANIAGQEDRITLAGALDYAERVPEDINVCCFRRKLTLSLPFLEQLCNTPHRVQLYTCPPSQENRDGAAAAAIKPGKAATKKDRARREEELFAVEDADQLFFLSFDLIDLLTSPVTQHSASVLPEAMLQDCMIELRCGTPFLPPAKLNKYRPLKIEVRTICDLPGTVIRHDSLFVTVRFAGFELQSPELEVAADGKVTFRRVKFLGTRSPLEVYQDVFFRRMEVSVFRGARTCLGTGTVQLRAAATDQQREFSELVSLLPSRTTITGDNNCLTQGATVSLHVDFFIPLPRPTHVLSDGQPAHGHFLTRGVIRMPYTAKWVPSVLEAFIAATLQLKKAGEKSNIYQHELPAPEPEVSPVREKKKEDTKSHKAQSAPPPRPPSPPSAFEAPFKIVSPPGISGFEVMDDNVRIICVEGLAVEVHKVFERLNDVAGNNPQLELLMNAELFVPSRAYTVFPPLVILPKTVNADALKIEIEKGIDSAEEAVLMNVSEGHVVGKVPVGAASGVLAMPLSVSCKGPTESSGNVFDAAEAEGGGTGGRIHRIRIRETIRSLVSQQRYLLRRMLSEVCISCYTKLHAICECSSLRTILEQDLFPTSEELIALERSFGVALELCDVFGKQEFVSVSLKKEAVSFSNSTTESSAESSCLPVKLNALQWADVGKMVFFEATKVMSSRRRIPAYVLQRYPGACWLVTTDTNTKVLCAFSVGAQPKDTIRYFVEAQVVRCGDILCLYPLACDSLAKSYTDSRNPAYETYLKASRKQQMQLYSNKAQKKVLTSTLSIIGNGSLGGESDNSKYGDVLVNPPSCEVPAISHSVMTVRKDVIDKSQSHIQLRAKKVPRLTAADYALCWELYRQRAPTVSSKPPKGPPMRF</sequence>
<dbReference type="Proteomes" id="UP000031737">
    <property type="component" value="Unassembled WGS sequence"/>
</dbReference>